<evidence type="ECO:0000313" key="2">
    <source>
        <dbReference type="Proteomes" id="UP000475532"/>
    </source>
</evidence>
<evidence type="ECO:0000313" key="1">
    <source>
        <dbReference type="EMBL" id="NEA26613.1"/>
    </source>
</evidence>
<dbReference type="RefSeq" id="WP_163060682.1">
    <property type="nucleotide sequence ID" value="NZ_JAAGLI010000803.1"/>
</dbReference>
<dbReference type="AlphaFoldDB" id="A0A6L9QPL6"/>
<dbReference type="Proteomes" id="UP000475532">
    <property type="component" value="Unassembled WGS sequence"/>
</dbReference>
<accession>A0A6L9QPL6</accession>
<dbReference type="EMBL" id="JAAGLI010000803">
    <property type="protein sequence ID" value="NEA26613.1"/>
    <property type="molecule type" value="Genomic_DNA"/>
</dbReference>
<organism evidence="1 2">
    <name type="scientific">Actinomadura bangladeshensis</name>
    <dbReference type="NCBI Taxonomy" id="453573"/>
    <lineage>
        <taxon>Bacteria</taxon>
        <taxon>Bacillati</taxon>
        <taxon>Actinomycetota</taxon>
        <taxon>Actinomycetes</taxon>
        <taxon>Streptosporangiales</taxon>
        <taxon>Thermomonosporaceae</taxon>
        <taxon>Actinomadura</taxon>
    </lineage>
</organism>
<sequence>MMVVQWLRRTRAAWRRGSCRDERGSVRDLPPELRPEVVFLFAGVGPEARKAFEMLPSEARAWRALAEMEAGRSQVWSRQGRVWDAGMCAGRAQAYRAAAEQLEDVLIDSLDMWDEYERQLGEDSVG</sequence>
<name>A0A6L9QPL6_9ACTN</name>
<gene>
    <name evidence="1" type="ORF">G3I70_29565</name>
</gene>
<comment type="caution">
    <text evidence="1">The sequence shown here is derived from an EMBL/GenBank/DDBJ whole genome shotgun (WGS) entry which is preliminary data.</text>
</comment>
<reference evidence="1 2" key="1">
    <citation type="submission" date="2020-01" db="EMBL/GenBank/DDBJ databases">
        <title>Insect and environment-associated Actinomycetes.</title>
        <authorList>
            <person name="Currrie C."/>
            <person name="Chevrette M."/>
            <person name="Carlson C."/>
            <person name="Stubbendieck R."/>
            <person name="Wendt-Pienkowski E."/>
        </authorList>
    </citation>
    <scope>NUCLEOTIDE SEQUENCE [LARGE SCALE GENOMIC DNA]</scope>
    <source>
        <strain evidence="1 2">SID10258</strain>
    </source>
</reference>
<proteinExistence type="predicted"/>
<protein>
    <submittedName>
        <fullName evidence="1">Uncharacterized protein</fullName>
    </submittedName>
</protein>